<evidence type="ECO:0000256" key="3">
    <source>
        <dbReference type="ARBA" id="ARBA00022833"/>
    </source>
</evidence>
<keyword evidence="4" id="KW-0456">Lyase</keyword>
<dbReference type="OMA" id="AMGYCHC"/>
<proteinExistence type="inferred from homology"/>
<dbReference type="Pfam" id="PF04828">
    <property type="entry name" value="GFA"/>
    <property type="match status" value="1"/>
</dbReference>
<dbReference type="GO" id="GO:0016846">
    <property type="term" value="F:carbon-sulfur lyase activity"/>
    <property type="evidence" value="ECO:0007669"/>
    <property type="project" value="InterPro"/>
</dbReference>
<dbReference type="Gene3D" id="3.90.1590.10">
    <property type="entry name" value="glutathione-dependent formaldehyde- activating enzyme (gfa)"/>
    <property type="match status" value="1"/>
</dbReference>
<protein>
    <recommendedName>
        <fullName evidence="5">CENP-V/GFA domain-containing protein</fullName>
    </recommendedName>
</protein>
<feature type="domain" description="CENP-V/GFA" evidence="5">
    <location>
        <begin position="6"/>
        <end position="128"/>
    </location>
</feature>
<name>A0A2H3JAQ7_WOLCO</name>
<dbReference type="GO" id="GO:0046872">
    <property type="term" value="F:metal ion binding"/>
    <property type="evidence" value="ECO:0007669"/>
    <property type="project" value="UniProtKB-KW"/>
</dbReference>
<evidence type="ECO:0000259" key="5">
    <source>
        <dbReference type="PROSITE" id="PS51891"/>
    </source>
</evidence>
<keyword evidence="2" id="KW-0479">Metal-binding</keyword>
<organism evidence="6 7">
    <name type="scientific">Wolfiporia cocos (strain MD-104)</name>
    <name type="common">Brown rot fungus</name>
    <dbReference type="NCBI Taxonomy" id="742152"/>
    <lineage>
        <taxon>Eukaryota</taxon>
        <taxon>Fungi</taxon>
        <taxon>Dikarya</taxon>
        <taxon>Basidiomycota</taxon>
        <taxon>Agaricomycotina</taxon>
        <taxon>Agaricomycetes</taxon>
        <taxon>Polyporales</taxon>
        <taxon>Phaeolaceae</taxon>
        <taxon>Wolfiporia</taxon>
    </lineage>
</organism>
<dbReference type="STRING" id="742152.A0A2H3JAQ7"/>
<reference evidence="6 7" key="1">
    <citation type="journal article" date="2012" name="Science">
        <title>The Paleozoic origin of enzymatic lignin decomposition reconstructed from 31 fungal genomes.</title>
        <authorList>
            <person name="Floudas D."/>
            <person name="Binder M."/>
            <person name="Riley R."/>
            <person name="Barry K."/>
            <person name="Blanchette R.A."/>
            <person name="Henrissat B."/>
            <person name="Martinez A.T."/>
            <person name="Otillar R."/>
            <person name="Spatafora J.W."/>
            <person name="Yadav J.S."/>
            <person name="Aerts A."/>
            <person name="Benoit I."/>
            <person name="Boyd A."/>
            <person name="Carlson A."/>
            <person name="Copeland A."/>
            <person name="Coutinho P.M."/>
            <person name="de Vries R.P."/>
            <person name="Ferreira P."/>
            <person name="Findley K."/>
            <person name="Foster B."/>
            <person name="Gaskell J."/>
            <person name="Glotzer D."/>
            <person name="Gorecki P."/>
            <person name="Heitman J."/>
            <person name="Hesse C."/>
            <person name="Hori C."/>
            <person name="Igarashi K."/>
            <person name="Jurgens J.A."/>
            <person name="Kallen N."/>
            <person name="Kersten P."/>
            <person name="Kohler A."/>
            <person name="Kuees U."/>
            <person name="Kumar T.K.A."/>
            <person name="Kuo A."/>
            <person name="LaButti K."/>
            <person name="Larrondo L.F."/>
            <person name="Lindquist E."/>
            <person name="Ling A."/>
            <person name="Lombard V."/>
            <person name="Lucas S."/>
            <person name="Lundell T."/>
            <person name="Martin R."/>
            <person name="McLaughlin D.J."/>
            <person name="Morgenstern I."/>
            <person name="Morin E."/>
            <person name="Murat C."/>
            <person name="Nagy L.G."/>
            <person name="Nolan M."/>
            <person name="Ohm R.A."/>
            <person name="Patyshakuliyeva A."/>
            <person name="Rokas A."/>
            <person name="Ruiz-Duenas F.J."/>
            <person name="Sabat G."/>
            <person name="Salamov A."/>
            <person name="Samejima M."/>
            <person name="Schmutz J."/>
            <person name="Slot J.C."/>
            <person name="St John F."/>
            <person name="Stenlid J."/>
            <person name="Sun H."/>
            <person name="Sun S."/>
            <person name="Syed K."/>
            <person name="Tsang A."/>
            <person name="Wiebenga A."/>
            <person name="Young D."/>
            <person name="Pisabarro A."/>
            <person name="Eastwood D.C."/>
            <person name="Martin F."/>
            <person name="Cullen D."/>
            <person name="Grigoriev I.V."/>
            <person name="Hibbett D.S."/>
        </authorList>
    </citation>
    <scope>NUCLEOTIDE SEQUENCE [LARGE SCALE GENOMIC DNA]</scope>
    <source>
        <strain evidence="6 7">MD-104</strain>
    </source>
</reference>
<dbReference type="SUPFAM" id="SSF51316">
    <property type="entry name" value="Mss4-like"/>
    <property type="match status" value="1"/>
</dbReference>
<gene>
    <name evidence="6" type="ORF">WOLCODRAFT_141042</name>
</gene>
<evidence type="ECO:0000313" key="6">
    <source>
        <dbReference type="EMBL" id="PCH38991.1"/>
    </source>
</evidence>
<keyword evidence="7" id="KW-1185">Reference proteome</keyword>
<dbReference type="OrthoDB" id="9970124at2759"/>
<accession>A0A2H3JAQ7</accession>
<keyword evidence="3" id="KW-0862">Zinc</keyword>
<dbReference type="InterPro" id="IPR011057">
    <property type="entry name" value="Mss4-like_sf"/>
</dbReference>
<dbReference type="Proteomes" id="UP000218811">
    <property type="component" value="Unassembled WGS sequence"/>
</dbReference>
<evidence type="ECO:0000256" key="4">
    <source>
        <dbReference type="ARBA" id="ARBA00023239"/>
    </source>
</evidence>
<dbReference type="PANTHER" id="PTHR33337">
    <property type="entry name" value="GFA DOMAIN-CONTAINING PROTEIN"/>
    <property type="match status" value="1"/>
</dbReference>
<dbReference type="EMBL" id="KB467943">
    <property type="protein sequence ID" value="PCH38991.1"/>
    <property type="molecule type" value="Genomic_DNA"/>
</dbReference>
<dbReference type="AlphaFoldDB" id="A0A2H3JAQ7"/>
<comment type="similarity">
    <text evidence="1">Belongs to the Gfa family.</text>
</comment>
<evidence type="ECO:0000256" key="2">
    <source>
        <dbReference type="ARBA" id="ARBA00022723"/>
    </source>
</evidence>
<sequence>MSFEPLKGSCFCGSVSYTLSGPPELSAFCHCTNCQRLMGCPFVHTIHFDAAHFAWTHPAPHAERLDAYVVPSKPWKTRFRCRACGACVASANSKTARRSVWGAHLERDSEGKITRWEDVKPTAHIFYETRMLAVDDDLGKWTGYEGKSERIA</sequence>
<dbReference type="PROSITE" id="PS51891">
    <property type="entry name" value="CENP_V_GFA"/>
    <property type="match status" value="1"/>
</dbReference>
<evidence type="ECO:0000256" key="1">
    <source>
        <dbReference type="ARBA" id="ARBA00005495"/>
    </source>
</evidence>
<dbReference type="PANTHER" id="PTHR33337:SF40">
    <property type="entry name" value="CENP-V_GFA DOMAIN-CONTAINING PROTEIN-RELATED"/>
    <property type="match status" value="1"/>
</dbReference>
<dbReference type="InterPro" id="IPR006913">
    <property type="entry name" value="CENP-V/GFA"/>
</dbReference>
<evidence type="ECO:0000313" key="7">
    <source>
        <dbReference type="Proteomes" id="UP000218811"/>
    </source>
</evidence>